<dbReference type="EMBL" id="CP080388">
    <property type="protein sequence ID" value="WHO09719.1"/>
    <property type="molecule type" value="Genomic_DNA"/>
</dbReference>
<reference evidence="2 3" key="1">
    <citation type="journal article" date="2023" name="Syst. Appl. Microbiol.">
        <title>Agrobacterium cucumeris sp. nov. isolated from crazy roots on cucumber (Cucumis sativus).</title>
        <authorList>
            <person name="Warabieda M."/>
            <person name="Kuzmanovic N."/>
            <person name="Trzcinski P."/>
            <person name="Pulawska J."/>
        </authorList>
    </citation>
    <scope>NUCLEOTIDE SEQUENCE [LARGE SCALE GENOMIC DNA]</scope>
    <source>
        <strain evidence="2 3">O132</strain>
    </source>
</reference>
<name>A0ABY8RRF0_9HYPH</name>
<dbReference type="RefSeq" id="WP_269702964.1">
    <property type="nucleotide sequence ID" value="NZ_CP080388.1"/>
</dbReference>
<sequence>MPTDANFFTTPTGIAVISAGASFIAGLLGAGISAWTTRRLHVSQLAADQSLAEQRFAFDISLAERKFLLDARNADRKRKQDLAETVLTGFYQTEAIMRSVRSPMSYLYEADSRPKVTAETESTAKLRDTYYVILARYDKNRKEIGNLLALRYRMTAWFGANADVPFQRLQEAINQVITAAQMLVRWSADADSFRANNLELWQKMEADIWWGAEDPDRVGVLITGAVAAMEAICRPILEEIVAA</sequence>
<proteinExistence type="predicted"/>
<evidence type="ECO:0000256" key="1">
    <source>
        <dbReference type="SAM" id="Phobius"/>
    </source>
</evidence>
<keyword evidence="3" id="KW-1185">Reference proteome</keyword>
<protein>
    <submittedName>
        <fullName evidence="2">Uncharacterized protein</fullName>
    </submittedName>
</protein>
<organism evidence="2 3">
    <name type="scientific">Agrobacterium cucumeris</name>
    <dbReference type="NCBI Taxonomy" id="2862866"/>
    <lineage>
        <taxon>Bacteria</taxon>
        <taxon>Pseudomonadati</taxon>
        <taxon>Pseudomonadota</taxon>
        <taxon>Alphaproteobacteria</taxon>
        <taxon>Hyphomicrobiales</taxon>
        <taxon>Rhizobiaceae</taxon>
        <taxon>Rhizobium/Agrobacterium group</taxon>
        <taxon>Agrobacterium</taxon>
    </lineage>
</organism>
<evidence type="ECO:0000313" key="2">
    <source>
        <dbReference type="EMBL" id="WHO09719.1"/>
    </source>
</evidence>
<evidence type="ECO:0000313" key="3">
    <source>
        <dbReference type="Proteomes" id="UP001225611"/>
    </source>
</evidence>
<keyword evidence="1" id="KW-0472">Membrane</keyword>
<feature type="transmembrane region" description="Helical" evidence="1">
    <location>
        <begin position="12"/>
        <end position="35"/>
    </location>
</feature>
<gene>
    <name evidence="2" type="ORF">KZ699_14345</name>
</gene>
<keyword evidence="1" id="KW-0812">Transmembrane</keyword>
<dbReference type="Proteomes" id="UP001225611">
    <property type="component" value="Chromosome 2"/>
</dbReference>
<keyword evidence="1" id="KW-1133">Transmembrane helix</keyword>
<accession>A0ABY8RRF0</accession>